<organism evidence="2 3">
    <name type="scientific">Brevibacterium epidermidis</name>
    <dbReference type="NCBI Taxonomy" id="1698"/>
    <lineage>
        <taxon>Bacteria</taxon>
        <taxon>Bacillati</taxon>
        <taxon>Actinomycetota</taxon>
        <taxon>Actinomycetes</taxon>
        <taxon>Micrococcales</taxon>
        <taxon>Brevibacteriaceae</taxon>
        <taxon>Brevibacterium</taxon>
    </lineage>
</organism>
<evidence type="ECO:0008006" key="4">
    <source>
        <dbReference type="Google" id="ProtNLM"/>
    </source>
</evidence>
<comment type="caution">
    <text evidence="2">The sequence shown here is derived from an EMBL/GenBank/DDBJ whole genome shotgun (WGS) entry which is preliminary data.</text>
</comment>
<protein>
    <recommendedName>
        <fullName evidence="4">XRE family transcriptional regulator</fullName>
    </recommendedName>
</protein>
<dbReference type="RefSeq" id="WP_370035866.1">
    <property type="nucleotide sequence ID" value="NZ_JBGBYS010000007.1"/>
</dbReference>
<sequence length="134" mass="14491">MNPVTSPAPAGADENSAYRRAISLDIREVTRRLNASLGGTLVSALAGSSDSKSSHKWAKANGPRPRQESVTRLNFAYQQWQRVAEAEGEDVARMWFIGANPRLDYDTPVNGIRVGNFQQVAAAATALVEDSFNG</sequence>
<feature type="region of interest" description="Disordered" evidence="1">
    <location>
        <begin position="45"/>
        <end position="65"/>
    </location>
</feature>
<keyword evidence="3" id="KW-1185">Reference proteome</keyword>
<dbReference type="Proteomes" id="UP001565435">
    <property type="component" value="Unassembled WGS sequence"/>
</dbReference>
<proteinExistence type="predicted"/>
<gene>
    <name evidence="2" type="ORF">ABH903_001592</name>
</gene>
<dbReference type="EMBL" id="JBGBYS010000007">
    <property type="protein sequence ID" value="MEY9258571.1"/>
    <property type="molecule type" value="Genomic_DNA"/>
</dbReference>
<accession>A0ABV4EJ80</accession>
<name>A0ABV4EJ80_BREEP</name>
<evidence type="ECO:0000256" key="1">
    <source>
        <dbReference type="SAM" id="MobiDB-lite"/>
    </source>
</evidence>
<reference evidence="2 3" key="1">
    <citation type="submission" date="2024-07" db="EMBL/GenBank/DDBJ databases">
        <title>Mealworm larvae gut microbial communities from Newark, Delaware, USA.</title>
        <authorList>
            <person name="Blenner M."/>
        </authorList>
    </citation>
    <scope>NUCLEOTIDE SEQUENCE [LARGE SCALE GENOMIC DNA]</scope>
    <source>
        <strain evidence="2 3">UD i117</strain>
    </source>
</reference>
<evidence type="ECO:0000313" key="3">
    <source>
        <dbReference type="Proteomes" id="UP001565435"/>
    </source>
</evidence>
<evidence type="ECO:0000313" key="2">
    <source>
        <dbReference type="EMBL" id="MEY9258571.1"/>
    </source>
</evidence>